<feature type="compositionally biased region" description="Polar residues" evidence="1">
    <location>
        <begin position="65"/>
        <end position="74"/>
    </location>
</feature>
<feature type="transmembrane region" description="Helical" evidence="2">
    <location>
        <begin position="12"/>
        <end position="38"/>
    </location>
</feature>
<evidence type="ECO:0000313" key="3">
    <source>
        <dbReference type="EMBL" id="KAK7055400.1"/>
    </source>
</evidence>
<keyword evidence="2" id="KW-0812">Transmembrane</keyword>
<organism evidence="3 4">
    <name type="scientific">Favolaschia claudopus</name>
    <dbReference type="NCBI Taxonomy" id="2862362"/>
    <lineage>
        <taxon>Eukaryota</taxon>
        <taxon>Fungi</taxon>
        <taxon>Dikarya</taxon>
        <taxon>Basidiomycota</taxon>
        <taxon>Agaricomycotina</taxon>
        <taxon>Agaricomycetes</taxon>
        <taxon>Agaricomycetidae</taxon>
        <taxon>Agaricales</taxon>
        <taxon>Marasmiineae</taxon>
        <taxon>Mycenaceae</taxon>
        <taxon>Favolaschia</taxon>
    </lineage>
</organism>
<name>A0AAW0DU59_9AGAR</name>
<keyword evidence="4" id="KW-1185">Reference proteome</keyword>
<keyword evidence="2" id="KW-1133">Transmembrane helix</keyword>
<reference evidence="3 4" key="1">
    <citation type="journal article" date="2024" name="J Genomics">
        <title>Draft genome sequencing and assembly of Favolaschia claudopus CIRM-BRFM 2984 isolated from oak limbs.</title>
        <authorList>
            <person name="Navarro D."/>
            <person name="Drula E."/>
            <person name="Chaduli D."/>
            <person name="Cazenave R."/>
            <person name="Ahrendt S."/>
            <person name="Wang J."/>
            <person name="Lipzen A."/>
            <person name="Daum C."/>
            <person name="Barry K."/>
            <person name="Grigoriev I.V."/>
            <person name="Favel A."/>
            <person name="Rosso M.N."/>
            <person name="Martin F."/>
        </authorList>
    </citation>
    <scope>NUCLEOTIDE SEQUENCE [LARGE SCALE GENOMIC DNA]</scope>
    <source>
        <strain evidence="3 4">CIRM-BRFM 2984</strain>
    </source>
</reference>
<evidence type="ECO:0000313" key="4">
    <source>
        <dbReference type="Proteomes" id="UP001362999"/>
    </source>
</evidence>
<feature type="non-terminal residue" evidence="3">
    <location>
        <position position="74"/>
    </location>
</feature>
<proteinExistence type="predicted"/>
<feature type="region of interest" description="Disordered" evidence="1">
    <location>
        <begin position="53"/>
        <end position="74"/>
    </location>
</feature>
<dbReference type="AlphaFoldDB" id="A0AAW0DU59"/>
<protein>
    <submittedName>
        <fullName evidence="3">Uncharacterized protein</fullName>
    </submittedName>
</protein>
<evidence type="ECO:0000256" key="1">
    <source>
        <dbReference type="SAM" id="MobiDB-lite"/>
    </source>
</evidence>
<keyword evidence="2" id="KW-0472">Membrane</keyword>
<accession>A0AAW0DU59</accession>
<gene>
    <name evidence="3" type="ORF">R3P38DRAFT_2846877</name>
</gene>
<comment type="caution">
    <text evidence="3">The sequence shown here is derived from an EMBL/GenBank/DDBJ whole genome shotgun (WGS) entry which is preliminary data.</text>
</comment>
<sequence length="74" mass="7952">MGSVFSAMGNLINAIIGAVAKILQTVVTALFSVLITILELLEFMCCCRCVGSRSEDSLRSRNRQRNLAATSADT</sequence>
<dbReference type="EMBL" id="JAWWNJ010000005">
    <property type="protein sequence ID" value="KAK7055400.1"/>
    <property type="molecule type" value="Genomic_DNA"/>
</dbReference>
<dbReference type="Proteomes" id="UP001362999">
    <property type="component" value="Unassembled WGS sequence"/>
</dbReference>
<evidence type="ECO:0000256" key="2">
    <source>
        <dbReference type="SAM" id="Phobius"/>
    </source>
</evidence>